<dbReference type="AlphaFoldDB" id="A0A059MLQ2"/>
<dbReference type="Gene3D" id="3.10.450.50">
    <property type="match status" value="1"/>
</dbReference>
<name>A0A059MLQ2_9NOCA</name>
<reference evidence="2 4" key="1">
    <citation type="journal article" date="2018" name="Biodegradation">
        <title>1,4-Dioxane degradation characteristics of Rhodococcus aetherivorans JCM 14343.</title>
        <authorList>
            <person name="Inoue D."/>
            <person name="Tsunoda T."/>
            <person name="Yamamoto N."/>
            <person name="Ike M."/>
            <person name="Sei K."/>
        </authorList>
    </citation>
    <scope>NUCLEOTIDE SEQUENCE [LARGE SCALE GENOMIC DNA]</scope>
    <source>
        <strain evidence="2 4">JCM 14343</strain>
    </source>
</reference>
<dbReference type="GeneID" id="83620426"/>
<organism evidence="3 5">
    <name type="scientific">Rhodococcus aetherivorans</name>
    <dbReference type="NCBI Taxonomy" id="191292"/>
    <lineage>
        <taxon>Bacteria</taxon>
        <taxon>Bacillati</taxon>
        <taxon>Actinomycetota</taxon>
        <taxon>Actinomycetes</taxon>
        <taxon>Mycobacteriales</taxon>
        <taxon>Nocardiaceae</taxon>
        <taxon>Rhodococcus</taxon>
    </lineage>
</organism>
<reference evidence="2" key="2">
    <citation type="submission" date="2019-10" db="EMBL/GenBank/DDBJ databases">
        <title>Draft genome sequence of Rhodococcus aetherivorans JCM 14343.</title>
        <authorList>
            <person name="Inoue D."/>
            <person name="Nakazawa M."/>
            <person name="Yamamoto N."/>
            <person name="Sei K."/>
            <person name="Ike M."/>
        </authorList>
    </citation>
    <scope>NUCLEOTIDE SEQUENCE</scope>
    <source>
        <strain evidence="2">JCM 14343</strain>
    </source>
</reference>
<accession>A0A059MLQ2</accession>
<evidence type="ECO:0000313" key="3">
    <source>
        <dbReference type="EMBL" id="UYF95759.1"/>
    </source>
</evidence>
<feature type="domain" description="SnoaL-like" evidence="1">
    <location>
        <begin position="9"/>
        <end position="93"/>
    </location>
</feature>
<proteinExistence type="predicted"/>
<reference evidence="3" key="3">
    <citation type="submission" date="2022-09" db="EMBL/GenBank/DDBJ databases">
        <title>The genome sequence of Rhodococcus aetherivorans N1.</title>
        <authorList>
            <person name="Jiang W."/>
        </authorList>
    </citation>
    <scope>NUCLEOTIDE SEQUENCE</scope>
    <source>
        <strain evidence="3">N1</strain>
    </source>
</reference>
<gene>
    <name evidence="3" type="ORF">OCS65_08375</name>
    <name evidence="2" type="ORF">RAJCM14343_2584</name>
</gene>
<accession>A0A0F6VLM9</accession>
<protein>
    <submittedName>
        <fullName evidence="3">Nuclear transport factor 2 family protein</fullName>
    </submittedName>
</protein>
<dbReference type="InterPro" id="IPR032710">
    <property type="entry name" value="NTF2-like_dom_sf"/>
</dbReference>
<evidence type="ECO:0000259" key="1">
    <source>
        <dbReference type="Pfam" id="PF12680"/>
    </source>
</evidence>
<dbReference type="Proteomes" id="UP001163947">
    <property type="component" value="Chromosome"/>
</dbReference>
<sequence length="126" mass="13913">MSTSEIATVLAWHDAVNSNDIETLLALSSDDIVLPTGDDDEDQGLDELREWATTAGVTFRPGRMFVHEGIVVVEETATWAADPEHPRSEAIAFRVVGDHVVSVYRHDTLEEAFEATRLNEGDLYEG</sequence>
<dbReference type="InterPro" id="IPR037401">
    <property type="entry name" value="SnoaL-like"/>
</dbReference>
<dbReference type="EMBL" id="BLAH01000084">
    <property type="protein sequence ID" value="GES37330.1"/>
    <property type="molecule type" value="Genomic_DNA"/>
</dbReference>
<evidence type="ECO:0000313" key="2">
    <source>
        <dbReference type="EMBL" id="GES37330.1"/>
    </source>
</evidence>
<keyword evidence="4" id="KW-1185">Reference proteome</keyword>
<dbReference type="Pfam" id="PF12680">
    <property type="entry name" value="SnoaL_2"/>
    <property type="match status" value="1"/>
</dbReference>
<evidence type="ECO:0000313" key="4">
    <source>
        <dbReference type="Proteomes" id="UP000325466"/>
    </source>
</evidence>
<dbReference type="RefSeq" id="WP_006945477.1">
    <property type="nucleotide sequence ID" value="NZ_BAAAYP010000005.1"/>
</dbReference>
<dbReference type="Proteomes" id="UP000325466">
    <property type="component" value="Unassembled WGS sequence"/>
</dbReference>
<dbReference type="EMBL" id="CP106982">
    <property type="protein sequence ID" value="UYF95759.1"/>
    <property type="molecule type" value="Genomic_DNA"/>
</dbReference>
<evidence type="ECO:0000313" key="5">
    <source>
        <dbReference type="Proteomes" id="UP001163947"/>
    </source>
</evidence>
<dbReference type="KEGG" id="rav:AAT18_20340"/>
<accession>N1MH79</accession>
<dbReference type="SUPFAM" id="SSF54427">
    <property type="entry name" value="NTF2-like"/>
    <property type="match status" value="1"/>
</dbReference>